<dbReference type="Proteomes" id="UP000523545">
    <property type="component" value="Unassembled WGS sequence"/>
</dbReference>
<protein>
    <submittedName>
        <fullName evidence="2">Uncharacterized protein</fullName>
    </submittedName>
</protein>
<feature type="transmembrane region" description="Helical" evidence="1">
    <location>
        <begin position="197"/>
        <end position="215"/>
    </location>
</feature>
<reference evidence="2 3" key="1">
    <citation type="submission" date="2020-07" db="EMBL/GenBank/DDBJ databases">
        <title>Sequencing the genomes of 1000 actinobacteria strains.</title>
        <authorList>
            <person name="Klenk H.-P."/>
        </authorList>
    </citation>
    <scope>NUCLEOTIDE SEQUENCE [LARGE SCALE GENOMIC DNA]</scope>
    <source>
        <strain evidence="2 3">DSM 45876</strain>
    </source>
</reference>
<gene>
    <name evidence="2" type="ORF">HNR22_004636</name>
</gene>
<keyword evidence="3" id="KW-1185">Reference proteome</keyword>
<dbReference type="InterPro" id="IPR047928">
    <property type="entry name" value="Perm_prefix_1"/>
</dbReference>
<evidence type="ECO:0000256" key="1">
    <source>
        <dbReference type="SAM" id="Phobius"/>
    </source>
</evidence>
<dbReference type="EMBL" id="JACCHK010000001">
    <property type="protein sequence ID" value="NYH44909.1"/>
    <property type="molecule type" value="Genomic_DNA"/>
</dbReference>
<feature type="transmembrane region" description="Helical" evidence="1">
    <location>
        <begin position="128"/>
        <end position="149"/>
    </location>
</feature>
<name>A0A7Z0BH63_9ACTN</name>
<feature type="transmembrane region" description="Helical" evidence="1">
    <location>
        <begin position="161"/>
        <end position="185"/>
    </location>
</feature>
<dbReference type="NCBIfam" id="NF038403">
    <property type="entry name" value="perm_prefix_1"/>
    <property type="match status" value="1"/>
</dbReference>
<proteinExistence type="predicted"/>
<keyword evidence="1" id="KW-1133">Transmembrane helix</keyword>
<keyword evidence="1" id="KW-0812">Transmembrane</keyword>
<dbReference type="RefSeq" id="WP_179782100.1">
    <property type="nucleotide sequence ID" value="NZ_JACCHK010000001.1"/>
</dbReference>
<sequence length="234" mass="24724">MPHREDVLVDEHLRELAARLQGPTRLKADLLTEARHGLLDAVEAYRESGLPSTEAQRRAVVEFGSPALVLPSWQAELAVGALRGLSLRMLAIAGVGVVAGDLTWRGSSWSSGPRPPAGYQLLASSVDWIWMGSLLLAVAGLLVVAVSARSTRPGLALAQRAVGAGLTAMLALAMIAGCALFAWSMTLWDDALRWPPMIIGAVLVGGAYFSLARAVRGWLQATARRAESLAGVAN</sequence>
<comment type="caution">
    <text evidence="2">The sequence shown here is derived from an EMBL/GenBank/DDBJ whole genome shotgun (WGS) entry which is preliminary data.</text>
</comment>
<keyword evidence="1" id="KW-0472">Membrane</keyword>
<evidence type="ECO:0000313" key="3">
    <source>
        <dbReference type="Proteomes" id="UP000523545"/>
    </source>
</evidence>
<dbReference type="AlphaFoldDB" id="A0A7Z0BH63"/>
<feature type="transmembrane region" description="Helical" evidence="1">
    <location>
        <begin position="85"/>
        <end position="104"/>
    </location>
</feature>
<evidence type="ECO:0000313" key="2">
    <source>
        <dbReference type="EMBL" id="NYH44909.1"/>
    </source>
</evidence>
<organism evidence="2 3">
    <name type="scientific">Micromonospora jinlongensis</name>
    <dbReference type="NCBI Taxonomy" id="1287877"/>
    <lineage>
        <taxon>Bacteria</taxon>
        <taxon>Bacillati</taxon>
        <taxon>Actinomycetota</taxon>
        <taxon>Actinomycetes</taxon>
        <taxon>Micromonosporales</taxon>
        <taxon>Micromonosporaceae</taxon>
        <taxon>Micromonospora</taxon>
    </lineage>
</organism>
<accession>A0A7Z0BH63</accession>